<gene>
    <name evidence="2" type="ORF">EZS28_053949</name>
</gene>
<evidence type="ECO:0000313" key="2">
    <source>
        <dbReference type="EMBL" id="KAA6326443.1"/>
    </source>
</evidence>
<dbReference type="AlphaFoldDB" id="A0A5J4R148"/>
<accession>A0A5J4R148</accession>
<feature type="compositionally biased region" description="Acidic residues" evidence="1">
    <location>
        <begin position="76"/>
        <end position="88"/>
    </location>
</feature>
<proteinExistence type="predicted"/>
<evidence type="ECO:0000256" key="1">
    <source>
        <dbReference type="SAM" id="MobiDB-lite"/>
    </source>
</evidence>
<comment type="caution">
    <text evidence="2">The sequence shown here is derived from an EMBL/GenBank/DDBJ whole genome shotgun (WGS) entry which is preliminary data.</text>
</comment>
<dbReference type="EMBL" id="SNRW01043860">
    <property type="protein sequence ID" value="KAA6326443.1"/>
    <property type="molecule type" value="Genomic_DNA"/>
</dbReference>
<reference evidence="2 3" key="1">
    <citation type="submission" date="2019-03" db="EMBL/GenBank/DDBJ databases">
        <title>Single cell metagenomics reveals metabolic interactions within the superorganism composed of flagellate Streblomastix strix and complex community of Bacteroidetes bacteria on its surface.</title>
        <authorList>
            <person name="Treitli S.C."/>
            <person name="Kolisko M."/>
            <person name="Husnik F."/>
            <person name="Keeling P."/>
            <person name="Hampl V."/>
        </authorList>
    </citation>
    <scope>NUCLEOTIDE SEQUENCE [LARGE SCALE GENOMIC DNA]</scope>
    <source>
        <strain evidence="2">ST1C</strain>
    </source>
</reference>
<dbReference type="Proteomes" id="UP000324800">
    <property type="component" value="Unassembled WGS sequence"/>
</dbReference>
<protein>
    <submittedName>
        <fullName evidence="2">Uncharacterized protein</fullName>
    </submittedName>
</protein>
<evidence type="ECO:0000313" key="3">
    <source>
        <dbReference type="Proteomes" id="UP000324800"/>
    </source>
</evidence>
<feature type="region of interest" description="Disordered" evidence="1">
    <location>
        <begin position="55"/>
        <end position="99"/>
    </location>
</feature>
<name>A0A5J4R148_9EUKA</name>
<organism evidence="2 3">
    <name type="scientific">Streblomastix strix</name>
    <dbReference type="NCBI Taxonomy" id="222440"/>
    <lineage>
        <taxon>Eukaryota</taxon>
        <taxon>Metamonada</taxon>
        <taxon>Preaxostyla</taxon>
        <taxon>Oxymonadida</taxon>
        <taxon>Streblomastigidae</taxon>
        <taxon>Streblomastix</taxon>
    </lineage>
</organism>
<feature type="non-terminal residue" evidence="2">
    <location>
        <position position="99"/>
    </location>
</feature>
<sequence>MMENGTNTEYFDGGYFIRDKKQIKCFEDGKKGLKIITQAQQNKLMMQASIYAADKVGRGTPNQQQRQQKQKLFDSESSDDDNEEEQEQEQIKPQPVKKK</sequence>